<dbReference type="InParanoid" id="A0A672YV86"/>
<dbReference type="CDD" id="cd00063">
    <property type="entry name" value="FN3"/>
    <property type="match status" value="2"/>
</dbReference>
<keyword evidence="5" id="KW-1185">Reference proteome</keyword>
<dbReference type="Gene3D" id="4.10.75.10">
    <property type="entry name" value="Elafin-like"/>
    <property type="match status" value="1"/>
</dbReference>
<dbReference type="InterPro" id="IPR008197">
    <property type="entry name" value="WAP_dom"/>
</dbReference>
<dbReference type="Pfam" id="PF00095">
    <property type="entry name" value="WAP"/>
    <property type="match status" value="1"/>
</dbReference>
<dbReference type="SMART" id="SM00060">
    <property type="entry name" value="FN3"/>
    <property type="match status" value="2"/>
</dbReference>
<feature type="compositionally biased region" description="Basic and acidic residues" evidence="1">
    <location>
        <begin position="545"/>
        <end position="560"/>
    </location>
</feature>
<reference evidence="4" key="2">
    <citation type="submission" date="2025-09" db="UniProtKB">
        <authorList>
            <consortium name="Ensembl"/>
        </authorList>
    </citation>
    <scope>IDENTIFICATION</scope>
</reference>
<name>A0A672YV86_9TELE</name>
<dbReference type="PANTHER" id="PTHR14131:SF6">
    <property type="entry name" value="ANOSMIN-1-RELATED"/>
    <property type="match status" value="1"/>
</dbReference>
<sequence length="599" mass="67881">QMDDLFNFVLYFLHYFPLFPRRPWECVTSCEFLQSVLSVKQGACPLPDRAAGFEAACVDSCDRDRECPAHRKCCSNGCGHTCQTPKDLYRGCPLKPRKDLVFHESSSGSLDVRWSSRFNVSSEPVVYVLQRRWNYGVQPSEDSASPWEEVGQTSEPRSRLSDIRPGRWYQFRVAAVNTHGTKGFTTPSRHIHSSRDPSSPPAPSDLRVVNMTFGPGRTVSTLVRWTVPQDLDVPVHHYKVSWSWTERTVSSLTKRRKMNQVVLDSLRSNRTYRVEVQAMSYWAQNHLKGPRALLHFSTQTSRPSMEKSKKRKISEENRTFNDARSLAPPPFGDVLDVGTPFYQDDQLRVHVYWRKSPDPSVDLYRIQWEPEFCGQNRTRSMQKTTSRVSIPLKGLLFSCKYNVLLQPISSKTRPPAERTSFYTPSCSAIQAKSPEPISCGPRTVVPQKVPLKASNLTASFQLSGTNVTAIFSWEVTMATPTRQVTTAMPPCLVTGLQVTWAEVMPTGRYGTNKLQHSLVSQTRILPPVGTRKQRHQGKGVLGNRGSREHQGTPGNTREHQGTGVPGNRSARVYRRHHPECTLFTVCTKSPQNYIQYVHI</sequence>
<dbReference type="PROSITE" id="PS50853">
    <property type="entry name" value="FN3"/>
    <property type="match status" value="2"/>
</dbReference>
<dbReference type="AlphaFoldDB" id="A0A672YV86"/>
<accession>A0A672YV86</accession>
<feature type="domain" description="WAP" evidence="3">
    <location>
        <begin position="37"/>
        <end position="86"/>
    </location>
</feature>
<reference evidence="4" key="1">
    <citation type="submission" date="2025-08" db="UniProtKB">
        <authorList>
            <consortium name="Ensembl"/>
        </authorList>
    </citation>
    <scope>IDENTIFICATION</scope>
</reference>
<protein>
    <submittedName>
        <fullName evidence="4">Anosmin 1a</fullName>
    </submittedName>
</protein>
<feature type="region of interest" description="Disordered" evidence="1">
    <location>
        <begin position="140"/>
        <end position="159"/>
    </location>
</feature>
<dbReference type="InterPro" id="IPR036116">
    <property type="entry name" value="FN3_sf"/>
</dbReference>
<dbReference type="CDD" id="cd00199">
    <property type="entry name" value="WAP"/>
    <property type="match status" value="1"/>
</dbReference>
<feature type="region of interest" description="Disordered" evidence="1">
    <location>
        <begin position="182"/>
        <end position="204"/>
    </location>
</feature>
<dbReference type="InterPro" id="IPR036645">
    <property type="entry name" value="Elafin-like_sf"/>
</dbReference>
<dbReference type="GO" id="GO:0030182">
    <property type="term" value="P:neuron differentiation"/>
    <property type="evidence" value="ECO:0007669"/>
    <property type="project" value="TreeGrafter"/>
</dbReference>
<dbReference type="Ensembl" id="ENSSORT00005008796.1">
    <property type="protein sequence ID" value="ENSSORP00005008499.1"/>
    <property type="gene ID" value="ENSSORG00005004717.1"/>
</dbReference>
<dbReference type="PRINTS" id="PR00003">
    <property type="entry name" value="4DISULPHCORE"/>
</dbReference>
<gene>
    <name evidence="4" type="primary">LOC115416774</name>
</gene>
<dbReference type="GO" id="GO:0005576">
    <property type="term" value="C:extracellular region"/>
    <property type="evidence" value="ECO:0007669"/>
    <property type="project" value="InterPro"/>
</dbReference>
<dbReference type="InterPro" id="IPR013783">
    <property type="entry name" value="Ig-like_fold"/>
</dbReference>
<evidence type="ECO:0000259" key="2">
    <source>
        <dbReference type="PROSITE" id="PS50853"/>
    </source>
</evidence>
<evidence type="ECO:0000256" key="1">
    <source>
        <dbReference type="SAM" id="MobiDB-lite"/>
    </source>
</evidence>
<feature type="region of interest" description="Disordered" evidence="1">
    <location>
        <begin position="529"/>
        <end position="569"/>
    </location>
</feature>
<feature type="domain" description="Fibronectin type-III" evidence="2">
    <location>
        <begin position="96"/>
        <end position="196"/>
    </location>
</feature>
<dbReference type="InterPro" id="IPR003961">
    <property type="entry name" value="FN3_dom"/>
</dbReference>
<dbReference type="SUPFAM" id="SSF57256">
    <property type="entry name" value="Elafin-like"/>
    <property type="match status" value="1"/>
</dbReference>
<dbReference type="GO" id="GO:0030414">
    <property type="term" value="F:peptidase inhibitor activity"/>
    <property type="evidence" value="ECO:0007669"/>
    <property type="project" value="InterPro"/>
</dbReference>
<dbReference type="SMART" id="SM00217">
    <property type="entry name" value="WAP"/>
    <property type="match status" value="1"/>
</dbReference>
<dbReference type="PROSITE" id="PS51390">
    <property type="entry name" value="WAP"/>
    <property type="match status" value="1"/>
</dbReference>
<dbReference type="Proteomes" id="UP000472271">
    <property type="component" value="Unassembled WGS sequence"/>
</dbReference>
<dbReference type="PANTHER" id="PTHR14131">
    <property type="entry name" value="ANOSMIN"/>
    <property type="match status" value="1"/>
</dbReference>
<dbReference type="InterPro" id="IPR042447">
    <property type="entry name" value="Anosmin-1"/>
</dbReference>
<proteinExistence type="predicted"/>
<dbReference type="Pfam" id="PF00041">
    <property type="entry name" value="fn3"/>
    <property type="match status" value="2"/>
</dbReference>
<dbReference type="GO" id="GO:0009986">
    <property type="term" value="C:cell surface"/>
    <property type="evidence" value="ECO:0007669"/>
    <property type="project" value="TreeGrafter"/>
</dbReference>
<dbReference type="SUPFAM" id="SSF49265">
    <property type="entry name" value="Fibronectin type III"/>
    <property type="match status" value="1"/>
</dbReference>
<organism evidence="4 5">
    <name type="scientific">Sphaeramia orbicularis</name>
    <name type="common">orbiculate cardinalfish</name>
    <dbReference type="NCBI Taxonomy" id="375764"/>
    <lineage>
        <taxon>Eukaryota</taxon>
        <taxon>Metazoa</taxon>
        <taxon>Chordata</taxon>
        <taxon>Craniata</taxon>
        <taxon>Vertebrata</taxon>
        <taxon>Euteleostomi</taxon>
        <taxon>Actinopterygii</taxon>
        <taxon>Neopterygii</taxon>
        <taxon>Teleostei</taxon>
        <taxon>Neoteleostei</taxon>
        <taxon>Acanthomorphata</taxon>
        <taxon>Gobiaria</taxon>
        <taxon>Kurtiformes</taxon>
        <taxon>Apogonoidei</taxon>
        <taxon>Apogonidae</taxon>
        <taxon>Apogoninae</taxon>
        <taxon>Sphaeramia</taxon>
    </lineage>
</organism>
<feature type="domain" description="Fibronectin type-III" evidence="2">
    <location>
        <begin position="202"/>
        <end position="303"/>
    </location>
</feature>
<evidence type="ECO:0000259" key="3">
    <source>
        <dbReference type="PROSITE" id="PS51390"/>
    </source>
</evidence>
<dbReference type="FunFam" id="4.10.75.10:FF:000001">
    <property type="entry name" value="Anosmin 1"/>
    <property type="match status" value="1"/>
</dbReference>
<evidence type="ECO:0000313" key="5">
    <source>
        <dbReference type="Proteomes" id="UP000472271"/>
    </source>
</evidence>
<evidence type="ECO:0000313" key="4">
    <source>
        <dbReference type="Ensembl" id="ENSSORP00005008499.1"/>
    </source>
</evidence>
<dbReference type="Gene3D" id="2.60.40.10">
    <property type="entry name" value="Immunoglobulins"/>
    <property type="match status" value="2"/>
</dbReference>